<dbReference type="EMBL" id="ML179298">
    <property type="protein sequence ID" value="THU91765.1"/>
    <property type="molecule type" value="Genomic_DNA"/>
</dbReference>
<sequence length="432" mass="46986">MIPEAEAQAPFVEQPLITTIPTGAVSTPGDKTIISSSPTATDAASGSSGPQAAIKTKQPEHTCTPSPTKSTAPSATWTTCPYETRDGKVNPDTRSLSGPGTINTISQDVLYNAIAYALSKKAAYAQTVSKLTDVLFRNADTYLNPNVNFGQVVRGPGQNMGTFTGILDFRGMVKIINGLQILKVAGYSATKESSDGLQRWFQQYGKWLDTNTLSKKAGTRPNNHGTFFALQHAAVKMALGDYSGAKQVIQKFFDEIFPDQIAQSGEQPFEAVRTRPFHYRCFNLEALIALCKIADALGMECWNKKSKYGTGIQDAIDFTMKQIPKNENAAELVPHLAAAAAVFGDPLGKYATYMQKVQSNYKQRPFWYYDQPGALNFGTGSGKAKRGDTSPTVLFDCPRIFEIEGGEVEIEDGLFVTCAELQPFFELPSSTD</sequence>
<accession>A0A4V4HEN0</accession>
<evidence type="ECO:0000313" key="5">
    <source>
        <dbReference type="EMBL" id="THU91765.1"/>
    </source>
</evidence>
<feature type="compositionally biased region" description="Polar residues" evidence="3">
    <location>
        <begin position="33"/>
        <end position="50"/>
    </location>
</feature>
<dbReference type="GO" id="GO:0042597">
    <property type="term" value="C:periplasmic space"/>
    <property type="evidence" value="ECO:0007669"/>
    <property type="project" value="InterPro"/>
</dbReference>
<dbReference type="SUPFAM" id="SSF48230">
    <property type="entry name" value="Chondroitin AC/alginate lyase"/>
    <property type="match status" value="1"/>
</dbReference>
<dbReference type="Proteomes" id="UP000297245">
    <property type="component" value="Unassembled WGS sequence"/>
</dbReference>
<evidence type="ECO:0000259" key="4">
    <source>
        <dbReference type="Pfam" id="PF05426"/>
    </source>
</evidence>
<keyword evidence="6" id="KW-1185">Reference proteome</keyword>
<dbReference type="InterPro" id="IPR008929">
    <property type="entry name" value="Chondroitin_lyas"/>
</dbReference>
<dbReference type="Pfam" id="PF05426">
    <property type="entry name" value="Alginate_lyase"/>
    <property type="match status" value="1"/>
</dbReference>
<reference evidence="5 6" key="1">
    <citation type="journal article" date="2019" name="Nat. Ecol. Evol.">
        <title>Megaphylogeny resolves global patterns of mushroom evolution.</title>
        <authorList>
            <person name="Varga T."/>
            <person name="Krizsan K."/>
            <person name="Foldi C."/>
            <person name="Dima B."/>
            <person name="Sanchez-Garcia M."/>
            <person name="Sanchez-Ramirez S."/>
            <person name="Szollosi G.J."/>
            <person name="Szarkandi J.G."/>
            <person name="Papp V."/>
            <person name="Albert L."/>
            <person name="Andreopoulos W."/>
            <person name="Angelini C."/>
            <person name="Antonin V."/>
            <person name="Barry K.W."/>
            <person name="Bougher N.L."/>
            <person name="Buchanan P."/>
            <person name="Buyck B."/>
            <person name="Bense V."/>
            <person name="Catcheside P."/>
            <person name="Chovatia M."/>
            <person name="Cooper J."/>
            <person name="Damon W."/>
            <person name="Desjardin D."/>
            <person name="Finy P."/>
            <person name="Geml J."/>
            <person name="Haridas S."/>
            <person name="Hughes K."/>
            <person name="Justo A."/>
            <person name="Karasinski D."/>
            <person name="Kautmanova I."/>
            <person name="Kiss B."/>
            <person name="Kocsube S."/>
            <person name="Kotiranta H."/>
            <person name="LaButti K.M."/>
            <person name="Lechner B.E."/>
            <person name="Liimatainen K."/>
            <person name="Lipzen A."/>
            <person name="Lukacs Z."/>
            <person name="Mihaltcheva S."/>
            <person name="Morgado L.N."/>
            <person name="Niskanen T."/>
            <person name="Noordeloos M.E."/>
            <person name="Ohm R.A."/>
            <person name="Ortiz-Santana B."/>
            <person name="Ovrebo C."/>
            <person name="Racz N."/>
            <person name="Riley R."/>
            <person name="Savchenko A."/>
            <person name="Shiryaev A."/>
            <person name="Soop K."/>
            <person name="Spirin V."/>
            <person name="Szebenyi C."/>
            <person name="Tomsovsky M."/>
            <person name="Tulloss R.E."/>
            <person name="Uehling J."/>
            <person name="Grigoriev I.V."/>
            <person name="Vagvolgyi C."/>
            <person name="Papp T."/>
            <person name="Martin F.M."/>
            <person name="Miettinen O."/>
            <person name="Hibbett D.S."/>
            <person name="Nagy L.G."/>
        </authorList>
    </citation>
    <scope>NUCLEOTIDE SEQUENCE [LARGE SCALE GENOMIC DNA]</scope>
    <source>
        <strain evidence="5 6">CBS 962.96</strain>
    </source>
</reference>
<feature type="region of interest" description="Disordered" evidence="3">
    <location>
        <begin position="21"/>
        <end position="95"/>
    </location>
</feature>
<proteinExistence type="predicted"/>
<evidence type="ECO:0000256" key="1">
    <source>
        <dbReference type="ARBA" id="ARBA00022729"/>
    </source>
</evidence>
<evidence type="ECO:0000313" key="6">
    <source>
        <dbReference type="Proteomes" id="UP000297245"/>
    </source>
</evidence>
<dbReference type="OrthoDB" id="63533at2759"/>
<keyword evidence="1" id="KW-0732">Signal</keyword>
<feature type="domain" description="Alginate lyase" evidence="4">
    <location>
        <begin position="52"/>
        <end position="324"/>
    </location>
</feature>
<dbReference type="Gene3D" id="1.50.10.100">
    <property type="entry name" value="Chondroitin AC/alginate lyase"/>
    <property type="match status" value="1"/>
</dbReference>
<name>A0A4V4HEN0_DENBC</name>
<dbReference type="InterPro" id="IPR008397">
    <property type="entry name" value="Alginate_lyase_dom"/>
</dbReference>
<dbReference type="GO" id="GO:0016829">
    <property type="term" value="F:lyase activity"/>
    <property type="evidence" value="ECO:0007669"/>
    <property type="project" value="UniProtKB-KW"/>
</dbReference>
<organism evidence="5 6">
    <name type="scientific">Dendrothele bispora (strain CBS 962.96)</name>
    <dbReference type="NCBI Taxonomy" id="1314807"/>
    <lineage>
        <taxon>Eukaryota</taxon>
        <taxon>Fungi</taxon>
        <taxon>Dikarya</taxon>
        <taxon>Basidiomycota</taxon>
        <taxon>Agaricomycotina</taxon>
        <taxon>Agaricomycetes</taxon>
        <taxon>Agaricomycetidae</taxon>
        <taxon>Agaricales</taxon>
        <taxon>Agaricales incertae sedis</taxon>
        <taxon>Dendrothele</taxon>
    </lineage>
</organism>
<gene>
    <name evidence="5" type="ORF">K435DRAFT_673476</name>
</gene>
<keyword evidence="2 5" id="KW-0456">Lyase</keyword>
<dbReference type="AlphaFoldDB" id="A0A4V4HEN0"/>
<protein>
    <submittedName>
        <fullName evidence="5">Chondroitin AC/alginate lyase</fullName>
    </submittedName>
</protein>
<evidence type="ECO:0000256" key="2">
    <source>
        <dbReference type="ARBA" id="ARBA00023239"/>
    </source>
</evidence>
<evidence type="ECO:0000256" key="3">
    <source>
        <dbReference type="SAM" id="MobiDB-lite"/>
    </source>
</evidence>
<feature type="compositionally biased region" description="Polar residues" evidence="3">
    <location>
        <begin position="61"/>
        <end position="81"/>
    </location>
</feature>